<proteinExistence type="predicted"/>
<reference evidence="1 2" key="2">
    <citation type="journal article" date="2017" name="Nature">
        <title>The Apostasia genome and the evolution of orchids.</title>
        <authorList>
            <person name="Zhang G.Q."/>
            <person name="Liu K.W."/>
            <person name="Li Z."/>
            <person name="Lohaus R."/>
            <person name="Hsiao Y.Y."/>
            <person name="Niu S.C."/>
            <person name="Wang J.Y."/>
            <person name="Lin Y.C."/>
            <person name="Xu Q."/>
            <person name="Chen L.J."/>
            <person name="Yoshida K."/>
            <person name="Fujiwara S."/>
            <person name="Wang Z.W."/>
            <person name="Zhang Y.Q."/>
            <person name="Mitsuda N."/>
            <person name="Wang M."/>
            <person name="Liu G.H."/>
            <person name="Pecoraro L."/>
            <person name="Huang H.X."/>
            <person name="Xiao X.J."/>
            <person name="Lin M."/>
            <person name="Wu X.Y."/>
            <person name="Wu W.L."/>
            <person name="Chen Y.Y."/>
            <person name="Chang S.B."/>
            <person name="Sakamoto S."/>
            <person name="Ohme-Takagi M."/>
            <person name="Yagi M."/>
            <person name="Zeng S.J."/>
            <person name="Shen C.Y."/>
            <person name="Yeh C.M."/>
            <person name="Luo Y.B."/>
            <person name="Tsai W.C."/>
            <person name="Van de Peer Y."/>
            <person name="Liu Z.J."/>
        </authorList>
    </citation>
    <scope>NUCLEOTIDE SEQUENCE [LARGE SCALE GENOMIC DNA]</scope>
    <source>
        <tissue evidence="1">The whole plant</tissue>
    </source>
</reference>
<accession>A0A2I0X7J5</accession>
<protein>
    <submittedName>
        <fullName evidence="1">Uncharacterized protein</fullName>
    </submittedName>
</protein>
<evidence type="ECO:0000313" key="1">
    <source>
        <dbReference type="EMBL" id="PKU83899.1"/>
    </source>
</evidence>
<reference evidence="1 2" key="1">
    <citation type="journal article" date="2016" name="Sci. Rep.">
        <title>The Dendrobium catenatum Lindl. genome sequence provides insights into polysaccharide synthase, floral development and adaptive evolution.</title>
        <authorList>
            <person name="Zhang G.Q."/>
            <person name="Xu Q."/>
            <person name="Bian C."/>
            <person name="Tsai W.C."/>
            <person name="Yeh C.M."/>
            <person name="Liu K.W."/>
            <person name="Yoshida K."/>
            <person name="Zhang L.S."/>
            <person name="Chang S.B."/>
            <person name="Chen F."/>
            <person name="Shi Y."/>
            <person name="Su Y.Y."/>
            <person name="Zhang Y.Q."/>
            <person name="Chen L.J."/>
            <person name="Yin Y."/>
            <person name="Lin M."/>
            <person name="Huang H."/>
            <person name="Deng H."/>
            <person name="Wang Z.W."/>
            <person name="Zhu S.L."/>
            <person name="Zhao X."/>
            <person name="Deng C."/>
            <person name="Niu S.C."/>
            <person name="Huang J."/>
            <person name="Wang M."/>
            <person name="Liu G.H."/>
            <person name="Yang H.J."/>
            <person name="Xiao X.J."/>
            <person name="Hsiao Y.Y."/>
            <person name="Wu W.L."/>
            <person name="Chen Y.Y."/>
            <person name="Mitsuda N."/>
            <person name="Ohme-Takagi M."/>
            <person name="Luo Y.B."/>
            <person name="Van de Peer Y."/>
            <person name="Liu Z.J."/>
        </authorList>
    </citation>
    <scope>NUCLEOTIDE SEQUENCE [LARGE SCALE GENOMIC DNA]</scope>
    <source>
        <tissue evidence="1">The whole plant</tissue>
    </source>
</reference>
<dbReference type="Proteomes" id="UP000233837">
    <property type="component" value="Unassembled WGS sequence"/>
</dbReference>
<dbReference type="AlphaFoldDB" id="A0A2I0X7J5"/>
<sequence length="72" mass="7968">MKREDPPSSLKMEIMPAAEVSMSINPTFVGTESSMEMDELQSAQEESIDLEEMFDVDAAMPGRTNVIKIGDE</sequence>
<name>A0A2I0X7J5_9ASPA</name>
<evidence type="ECO:0000313" key="2">
    <source>
        <dbReference type="Proteomes" id="UP000233837"/>
    </source>
</evidence>
<keyword evidence="2" id="KW-1185">Reference proteome</keyword>
<dbReference type="EMBL" id="KZ502070">
    <property type="protein sequence ID" value="PKU83899.1"/>
    <property type="molecule type" value="Genomic_DNA"/>
</dbReference>
<organism evidence="1 2">
    <name type="scientific">Dendrobium catenatum</name>
    <dbReference type="NCBI Taxonomy" id="906689"/>
    <lineage>
        <taxon>Eukaryota</taxon>
        <taxon>Viridiplantae</taxon>
        <taxon>Streptophyta</taxon>
        <taxon>Embryophyta</taxon>
        <taxon>Tracheophyta</taxon>
        <taxon>Spermatophyta</taxon>
        <taxon>Magnoliopsida</taxon>
        <taxon>Liliopsida</taxon>
        <taxon>Asparagales</taxon>
        <taxon>Orchidaceae</taxon>
        <taxon>Epidendroideae</taxon>
        <taxon>Malaxideae</taxon>
        <taxon>Dendrobiinae</taxon>
        <taxon>Dendrobium</taxon>
    </lineage>
</organism>
<gene>
    <name evidence="1" type="ORF">MA16_Dca006374</name>
</gene>